<comment type="similarity">
    <text evidence="1">Belongs to the ATP-dependent AMP-binding enzyme family.</text>
</comment>
<organism evidence="5 6">
    <name type="scientific">Microdochium bolleyi</name>
    <dbReference type="NCBI Taxonomy" id="196109"/>
    <lineage>
        <taxon>Eukaryota</taxon>
        <taxon>Fungi</taxon>
        <taxon>Dikarya</taxon>
        <taxon>Ascomycota</taxon>
        <taxon>Pezizomycotina</taxon>
        <taxon>Sordariomycetes</taxon>
        <taxon>Xylariomycetidae</taxon>
        <taxon>Xylariales</taxon>
        <taxon>Microdochiaceae</taxon>
        <taxon>Microdochium</taxon>
    </lineage>
</organism>
<dbReference type="InterPro" id="IPR045851">
    <property type="entry name" value="AMP-bd_C_sf"/>
</dbReference>
<keyword evidence="2" id="KW-0436">Ligase</keyword>
<dbReference type="PROSITE" id="PS00455">
    <property type="entry name" value="AMP_BINDING"/>
    <property type="match status" value="1"/>
</dbReference>
<dbReference type="InterPro" id="IPR020845">
    <property type="entry name" value="AMP-binding_CS"/>
</dbReference>
<feature type="domain" description="AMP-binding enzyme C-terminal" evidence="4">
    <location>
        <begin position="452"/>
        <end position="528"/>
    </location>
</feature>
<gene>
    <name evidence="5" type="ORF">Micbo1qcDRAFT_216704</name>
</gene>
<dbReference type="Pfam" id="PF00501">
    <property type="entry name" value="AMP-binding"/>
    <property type="match status" value="1"/>
</dbReference>
<dbReference type="GO" id="GO:0006631">
    <property type="term" value="P:fatty acid metabolic process"/>
    <property type="evidence" value="ECO:0007669"/>
    <property type="project" value="TreeGrafter"/>
</dbReference>
<dbReference type="OrthoDB" id="6614653at2759"/>
<name>A0A136JD03_9PEZI</name>
<keyword evidence="6" id="KW-1185">Reference proteome</keyword>
<evidence type="ECO:0008006" key="7">
    <source>
        <dbReference type="Google" id="ProtNLM"/>
    </source>
</evidence>
<sequence>MDSQLPPKLSHPLLHLDNVDHNNTALVELATGQRWTYSALEASVDRVVSQLKAGFPQSQAEQQDGAMRSPVKQGDRIAVVAKNTARHIILFLAAIRIGAIFVPLSWRLPPRELGRLLADCTPTVLFAEDMGLLQEVLPAGCRGLDLLDLNIGSETPSLPRALSVISTSAHQPTSGTVCLLLYTSGSTGNPKGVQHTLGSLEATILNFTASASLASSKHPVFLVDVPMSHIIGGVICALAPLHLGGTVLISNKFDATRTNDRLADPDLGVTHYFCVPTMAAGLRSAPNFRPDKWQKLEQLLTGGSPNPASSVRWWLDRGVRMLDGYGMTETGTICTMPASHASIDDVVRVKAGSVGLPGPLTEVRFVDSKGCDVSRGTPGEILVSGDHVSPGYWQVNAVEQAHAPSTATRAGGEKKWFATGDVAFQDSDGFIFIVDRKKDVYISGGENVYPSEVEMVLHEHALVSEVAVISIPDAVWGEVGWAFVVVTPGDNIIEQEELKDHCRERLASYKVPQRVLVVDALPRNAAGKIQVVGLPFSLVKRQDA</sequence>
<dbReference type="GO" id="GO:0031956">
    <property type="term" value="F:medium-chain fatty acid-CoA ligase activity"/>
    <property type="evidence" value="ECO:0007669"/>
    <property type="project" value="TreeGrafter"/>
</dbReference>
<dbReference type="EMBL" id="KQ964246">
    <property type="protein sequence ID" value="KXJ95035.1"/>
    <property type="molecule type" value="Genomic_DNA"/>
</dbReference>
<evidence type="ECO:0000313" key="6">
    <source>
        <dbReference type="Proteomes" id="UP000070501"/>
    </source>
</evidence>
<dbReference type="Proteomes" id="UP000070501">
    <property type="component" value="Unassembled WGS sequence"/>
</dbReference>
<dbReference type="AlphaFoldDB" id="A0A136JD03"/>
<evidence type="ECO:0000259" key="4">
    <source>
        <dbReference type="Pfam" id="PF13193"/>
    </source>
</evidence>
<reference evidence="6" key="1">
    <citation type="submission" date="2016-02" db="EMBL/GenBank/DDBJ databases">
        <title>Draft genome sequence of Microdochium bolleyi, a fungal endophyte of beachgrass.</title>
        <authorList>
            <consortium name="DOE Joint Genome Institute"/>
            <person name="David A.S."/>
            <person name="May G."/>
            <person name="Haridas S."/>
            <person name="Lim J."/>
            <person name="Wang M."/>
            <person name="Labutti K."/>
            <person name="Lipzen A."/>
            <person name="Barry K."/>
            <person name="Grigoriev I.V."/>
        </authorList>
    </citation>
    <scope>NUCLEOTIDE SEQUENCE [LARGE SCALE GENOMIC DNA]</scope>
    <source>
        <strain evidence="6">J235TASD1</strain>
    </source>
</reference>
<accession>A0A136JD03</accession>
<dbReference type="InParanoid" id="A0A136JD03"/>
<feature type="domain" description="AMP-dependent synthetase/ligase" evidence="3">
    <location>
        <begin position="22"/>
        <end position="393"/>
    </location>
</feature>
<dbReference type="PANTHER" id="PTHR43201">
    <property type="entry name" value="ACYL-COA SYNTHETASE"/>
    <property type="match status" value="1"/>
</dbReference>
<dbReference type="InterPro" id="IPR042099">
    <property type="entry name" value="ANL_N_sf"/>
</dbReference>
<evidence type="ECO:0000256" key="1">
    <source>
        <dbReference type="ARBA" id="ARBA00006432"/>
    </source>
</evidence>
<evidence type="ECO:0000256" key="2">
    <source>
        <dbReference type="ARBA" id="ARBA00022598"/>
    </source>
</evidence>
<proteinExistence type="inferred from homology"/>
<dbReference type="SUPFAM" id="SSF56801">
    <property type="entry name" value="Acetyl-CoA synthetase-like"/>
    <property type="match status" value="1"/>
</dbReference>
<dbReference type="STRING" id="196109.A0A136JD03"/>
<dbReference type="Gene3D" id="3.30.300.30">
    <property type="match status" value="1"/>
</dbReference>
<dbReference type="PANTHER" id="PTHR43201:SF5">
    <property type="entry name" value="MEDIUM-CHAIN ACYL-COA LIGASE ACSF2, MITOCHONDRIAL"/>
    <property type="match status" value="1"/>
</dbReference>
<dbReference type="InterPro" id="IPR000873">
    <property type="entry name" value="AMP-dep_synth/lig_dom"/>
</dbReference>
<evidence type="ECO:0000259" key="3">
    <source>
        <dbReference type="Pfam" id="PF00501"/>
    </source>
</evidence>
<dbReference type="InterPro" id="IPR025110">
    <property type="entry name" value="AMP-bd_C"/>
</dbReference>
<dbReference type="Gene3D" id="3.40.50.12780">
    <property type="entry name" value="N-terminal domain of ligase-like"/>
    <property type="match status" value="1"/>
</dbReference>
<evidence type="ECO:0000313" key="5">
    <source>
        <dbReference type="EMBL" id="KXJ95035.1"/>
    </source>
</evidence>
<dbReference type="Pfam" id="PF13193">
    <property type="entry name" value="AMP-binding_C"/>
    <property type="match status" value="1"/>
</dbReference>
<protein>
    <recommendedName>
        <fullName evidence="7">AMP-binding enzyme</fullName>
    </recommendedName>
</protein>